<evidence type="ECO:0000256" key="1">
    <source>
        <dbReference type="ARBA" id="ARBA00004651"/>
    </source>
</evidence>
<dbReference type="GO" id="GO:0005886">
    <property type="term" value="C:plasma membrane"/>
    <property type="evidence" value="ECO:0007669"/>
    <property type="project" value="UniProtKB-SubCell"/>
</dbReference>
<dbReference type="GO" id="GO:0055085">
    <property type="term" value="P:transmembrane transport"/>
    <property type="evidence" value="ECO:0007669"/>
    <property type="project" value="InterPro"/>
</dbReference>
<dbReference type="PANTHER" id="PTHR43744:SF12">
    <property type="entry name" value="ABC TRANSPORTER PERMEASE PROTEIN MG189-RELATED"/>
    <property type="match status" value="1"/>
</dbReference>
<evidence type="ECO:0000256" key="5">
    <source>
        <dbReference type="ARBA" id="ARBA00022989"/>
    </source>
</evidence>
<dbReference type="InterPro" id="IPR035906">
    <property type="entry name" value="MetI-like_sf"/>
</dbReference>
<dbReference type="PATRIC" id="fig|1423792.3.peg.336"/>
<feature type="transmembrane region" description="Helical" evidence="7">
    <location>
        <begin position="182"/>
        <end position="207"/>
    </location>
</feature>
<name>A0A0R1N2Z0_9LACO</name>
<sequence>MHKHTSIGKIILYVVMTIYALLTLYPFLWAISASFEPLKEIVSGNMSLWPKQFTFANYQYMMGTSAQFPRWFMNSVFVSTVGTVINIFLNTMAGYALARLSFPGRQRIYYGMLSLMMIPTQVLLIPNYLILMNLGMLDSYSSLILPSAINIGNIFMMRQFFLSFPKDVEEAAEIDGLGRIQVFFRIVFPLARPSIATQAIFTFMGFWNNFMQPMLYITTPSKYTLTLGLQSFTNQQAGVRWDHSMAASVISILPIVILYIIFNKYFLQGVRMDNEK</sequence>
<evidence type="ECO:0000256" key="6">
    <source>
        <dbReference type="ARBA" id="ARBA00023136"/>
    </source>
</evidence>
<dbReference type="PANTHER" id="PTHR43744">
    <property type="entry name" value="ABC TRANSPORTER PERMEASE PROTEIN MG189-RELATED-RELATED"/>
    <property type="match status" value="1"/>
</dbReference>
<dbReference type="EMBL" id="AZEC01000001">
    <property type="protein sequence ID" value="KRL14678.1"/>
    <property type="molecule type" value="Genomic_DNA"/>
</dbReference>
<comment type="similarity">
    <text evidence="7">Belongs to the binding-protein-dependent transport system permease family.</text>
</comment>
<accession>A0A0R1N2Z0</accession>
<comment type="caution">
    <text evidence="9">The sequence shown here is derived from an EMBL/GenBank/DDBJ whole genome shotgun (WGS) entry which is preliminary data.</text>
</comment>
<dbReference type="AlphaFoldDB" id="A0A0R1N2Z0"/>
<dbReference type="SUPFAM" id="SSF161098">
    <property type="entry name" value="MetI-like"/>
    <property type="match status" value="1"/>
</dbReference>
<evidence type="ECO:0000259" key="8">
    <source>
        <dbReference type="PROSITE" id="PS50928"/>
    </source>
</evidence>
<feature type="transmembrane region" description="Helical" evidence="7">
    <location>
        <begin position="109"/>
        <end position="131"/>
    </location>
</feature>
<gene>
    <name evidence="9" type="ORF">FD09_GL000334</name>
</gene>
<keyword evidence="10" id="KW-1185">Reference proteome</keyword>
<feature type="transmembrane region" description="Helical" evidence="7">
    <location>
        <begin position="244"/>
        <end position="262"/>
    </location>
</feature>
<evidence type="ECO:0000256" key="7">
    <source>
        <dbReference type="RuleBase" id="RU363032"/>
    </source>
</evidence>
<dbReference type="CDD" id="cd06261">
    <property type="entry name" value="TM_PBP2"/>
    <property type="match status" value="1"/>
</dbReference>
<keyword evidence="6 7" id="KW-0472">Membrane</keyword>
<keyword evidence="5 7" id="KW-1133">Transmembrane helix</keyword>
<protein>
    <submittedName>
        <fullName evidence="9">ABC-type maltose transport system, permease component</fullName>
    </submittedName>
</protein>
<proteinExistence type="inferred from homology"/>
<organism evidence="9 10">
    <name type="scientific">Schleiferilactobacillus perolens DSM 12744</name>
    <dbReference type="NCBI Taxonomy" id="1423792"/>
    <lineage>
        <taxon>Bacteria</taxon>
        <taxon>Bacillati</taxon>
        <taxon>Bacillota</taxon>
        <taxon>Bacilli</taxon>
        <taxon>Lactobacillales</taxon>
        <taxon>Lactobacillaceae</taxon>
        <taxon>Schleiferilactobacillus</taxon>
    </lineage>
</organism>
<evidence type="ECO:0000313" key="10">
    <source>
        <dbReference type="Proteomes" id="UP000051330"/>
    </source>
</evidence>
<feature type="transmembrane region" description="Helical" evidence="7">
    <location>
        <begin position="143"/>
        <end position="161"/>
    </location>
</feature>
<dbReference type="Gene3D" id="1.10.3720.10">
    <property type="entry name" value="MetI-like"/>
    <property type="match status" value="1"/>
</dbReference>
<feature type="transmembrane region" description="Helical" evidence="7">
    <location>
        <begin position="12"/>
        <end position="31"/>
    </location>
</feature>
<dbReference type="Pfam" id="PF00528">
    <property type="entry name" value="BPD_transp_1"/>
    <property type="match status" value="1"/>
</dbReference>
<dbReference type="OrthoDB" id="9771544at2"/>
<evidence type="ECO:0000313" key="9">
    <source>
        <dbReference type="EMBL" id="KRL14678.1"/>
    </source>
</evidence>
<keyword evidence="4 7" id="KW-0812">Transmembrane</keyword>
<dbReference type="InterPro" id="IPR000515">
    <property type="entry name" value="MetI-like"/>
</dbReference>
<feature type="domain" description="ABC transmembrane type-1" evidence="8">
    <location>
        <begin position="72"/>
        <end position="262"/>
    </location>
</feature>
<evidence type="ECO:0000256" key="2">
    <source>
        <dbReference type="ARBA" id="ARBA00022448"/>
    </source>
</evidence>
<comment type="subcellular location">
    <subcellularLocation>
        <location evidence="1 7">Cell membrane</location>
        <topology evidence="1 7">Multi-pass membrane protein</topology>
    </subcellularLocation>
</comment>
<dbReference type="STRING" id="1423792.FD09_GL000334"/>
<keyword evidence="2 7" id="KW-0813">Transport</keyword>
<evidence type="ECO:0000256" key="3">
    <source>
        <dbReference type="ARBA" id="ARBA00022475"/>
    </source>
</evidence>
<evidence type="ECO:0000256" key="4">
    <source>
        <dbReference type="ARBA" id="ARBA00022692"/>
    </source>
</evidence>
<reference evidence="9 10" key="1">
    <citation type="journal article" date="2015" name="Genome Announc.">
        <title>Expanding the biotechnology potential of lactobacilli through comparative genomics of 213 strains and associated genera.</title>
        <authorList>
            <person name="Sun Z."/>
            <person name="Harris H.M."/>
            <person name="McCann A."/>
            <person name="Guo C."/>
            <person name="Argimon S."/>
            <person name="Zhang W."/>
            <person name="Yang X."/>
            <person name="Jeffery I.B."/>
            <person name="Cooney J.C."/>
            <person name="Kagawa T.F."/>
            <person name="Liu W."/>
            <person name="Song Y."/>
            <person name="Salvetti E."/>
            <person name="Wrobel A."/>
            <person name="Rasinkangas P."/>
            <person name="Parkhill J."/>
            <person name="Rea M.C."/>
            <person name="O'Sullivan O."/>
            <person name="Ritari J."/>
            <person name="Douillard F.P."/>
            <person name="Paul Ross R."/>
            <person name="Yang R."/>
            <person name="Briner A.E."/>
            <person name="Felis G.E."/>
            <person name="de Vos W.M."/>
            <person name="Barrangou R."/>
            <person name="Klaenhammer T.R."/>
            <person name="Caufield P.W."/>
            <person name="Cui Y."/>
            <person name="Zhang H."/>
            <person name="O'Toole P.W."/>
        </authorList>
    </citation>
    <scope>NUCLEOTIDE SEQUENCE [LARGE SCALE GENOMIC DNA]</scope>
    <source>
        <strain evidence="9 10">DSM 12744</strain>
    </source>
</reference>
<dbReference type="Proteomes" id="UP000051330">
    <property type="component" value="Unassembled WGS sequence"/>
</dbReference>
<keyword evidence="3" id="KW-1003">Cell membrane</keyword>
<feature type="transmembrane region" description="Helical" evidence="7">
    <location>
        <begin position="71"/>
        <end position="97"/>
    </location>
</feature>
<dbReference type="RefSeq" id="WP_057817583.1">
    <property type="nucleotide sequence ID" value="NZ_AZEC01000001.1"/>
</dbReference>
<dbReference type="PROSITE" id="PS50928">
    <property type="entry name" value="ABC_TM1"/>
    <property type="match status" value="1"/>
</dbReference>